<sequence>MEQTKSEQNLSEAGKAADYGHEDGKEEQTHVQDIKEQMMTTTDNAATMDKATMTDNIQTANDISARDTATTNDRATMTDLVFMACKLSTSDKSSMTDGTSTTDDHTKTEKPSTTRKLPEPLRERKHHQQQRVEHYTIKLGAYGHGHRHSKQSKAKTTRTFHAKHIFFEDEDEDEHARGEEQVHG</sequence>
<reference evidence="1" key="1">
    <citation type="submission" date="2024-09" db="EMBL/GenBank/DDBJ databases">
        <title>Black Yeasts Isolated from many extreme environments.</title>
        <authorList>
            <person name="Coleine C."/>
            <person name="Stajich J.E."/>
            <person name="Selbmann L."/>
        </authorList>
    </citation>
    <scope>NUCLEOTIDE SEQUENCE</scope>
    <source>
        <strain evidence="1">CCFEE 5737</strain>
    </source>
</reference>
<keyword evidence="2" id="KW-1185">Reference proteome</keyword>
<dbReference type="EMBL" id="JAWDJW010008611">
    <property type="protein sequence ID" value="KAK3060384.1"/>
    <property type="molecule type" value="Genomic_DNA"/>
</dbReference>
<gene>
    <name evidence="1" type="ORF">LTS18_008658</name>
</gene>
<comment type="caution">
    <text evidence="1">The sequence shown here is derived from an EMBL/GenBank/DDBJ whole genome shotgun (WGS) entry which is preliminary data.</text>
</comment>
<protein>
    <submittedName>
        <fullName evidence="1">Uncharacterized protein</fullName>
    </submittedName>
</protein>
<dbReference type="Proteomes" id="UP001186974">
    <property type="component" value="Unassembled WGS sequence"/>
</dbReference>
<name>A0ACC3D1C7_9PEZI</name>
<evidence type="ECO:0000313" key="1">
    <source>
        <dbReference type="EMBL" id="KAK3060384.1"/>
    </source>
</evidence>
<accession>A0ACC3D1C7</accession>
<proteinExistence type="predicted"/>
<organism evidence="1 2">
    <name type="scientific">Coniosporium uncinatum</name>
    <dbReference type="NCBI Taxonomy" id="93489"/>
    <lineage>
        <taxon>Eukaryota</taxon>
        <taxon>Fungi</taxon>
        <taxon>Dikarya</taxon>
        <taxon>Ascomycota</taxon>
        <taxon>Pezizomycotina</taxon>
        <taxon>Dothideomycetes</taxon>
        <taxon>Dothideomycetes incertae sedis</taxon>
        <taxon>Coniosporium</taxon>
    </lineage>
</organism>
<evidence type="ECO:0000313" key="2">
    <source>
        <dbReference type="Proteomes" id="UP001186974"/>
    </source>
</evidence>